<feature type="transmembrane region" description="Helical" evidence="1">
    <location>
        <begin position="66"/>
        <end position="89"/>
    </location>
</feature>
<evidence type="ECO:0000313" key="2">
    <source>
        <dbReference type="EMBL" id="MCC2032155.1"/>
    </source>
</evidence>
<evidence type="ECO:0000313" key="3">
    <source>
        <dbReference type="Proteomes" id="UP001139354"/>
    </source>
</evidence>
<dbReference type="RefSeq" id="WP_229384069.1">
    <property type="nucleotide sequence ID" value="NZ_JAGTTN010000002.1"/>
</dbReference>
<keyword evidence="1" id="KW-0472">Membrane</keyword>
<dbReference type="EMBL" id="JAGTTN010000002">
    <property type="protein sequence ID" value="MCC2032155.1"/>
    <property type="molecule type" value="Genomic_DNA"/>
</dbReference>
<sequence>MSERTPDPSPRTDAEPMAFTADEFLRGAVAAWLWFNLLFDPTLAVVSVMSQSPQWGPWWSGAAMMLLYGAPIAFVVSGLVTLLSCGAAWIVGRMLSRRRSFVLHSACFALLGAAIGTLVVVGYTVAIGASVGEMNPIAVIAIGSSAAAVPLGWGWTVRRSVRIEAGRERRPSADVDAEYEDSL</sequence>
<feature type="transmembrane region" description="Helical" evidence="1">
    <location>
        <begin position="101"/>
        <end position="125"/>
    </location>
</feature>
<organism evidence="2 3">
    <name type="scientific">Microbacterium allomyrinae</name>
    <dbReference type="NCBI Taxonomy" id="2830666"/>
    <lineage>
        <taxon>Bacteria</taxon>
        <taxon>Bacillati</taxon>
        <taxon>Actinomycetota</taxon>
        <taxon>Actinomycetes</taxon>
        <taxon>Micrococcales</taxon>
        <taxon>Microbacteriaceae</taxon>
        <taxon>Microbacterium</taxon>
    </lineage>
</organism>
<keyword evidence="1" id="KW-0812">Transmembrane</keyword>
<reference evidence="2" key="1">
    <citation type="submission" date="2021-04" db="EMBL/GenBank/DDBJ databases">
        <title>Microbacterium tenobrionis sp. nov. and Microbacterium allomyrinae sp. nov., isolated from larvae of Tenobrio molitor and Allomyrina dichotoma, respectively.</title>
        <authorList>
            <person name="Lee S.D."/>
        </authorList>
    </citation>
    <scope>NUCLEOTIDE SEQUENCE</scope>
    <source>
        <strain evidence="2">BWT-G7</strain>
    </source>
</reference>
<feature type="transmembrane region" description="Helical" evidence="1">
    <location>
        <begin position="137"/>
        <end position="157"/>
    </location>
</feature>
<keyword evidence="1" id="KW-1133">Transmembrane helix</keyword>
<feature type="transmembrane region" description="Helical" evidence="1">
    <location>
        <begin position="24"/>
        <end position="46"/>
    </location>
</feature>
<accession>A0A9X1LUD3</accession>
<comment type="caution">
    <text evidence="2">The sequence shown here is derived from an EMBL/GenBank/DDBJ whole genome shotgun (WGS) entry which is preliminary data.</text>
</comment>
<keyword evidence="3" id="KW-1185">Reference proteome</keyword>
<evidence type="ECO:0000256" key="1">
    <source>
        <dbReference type="SAM" id="Phobius"/>
    </source>
</evidence>
<name>A0A9X1LUD3_9MICO</name>
<dbReference type="Proteomes" id="UP001139354">
    <property type="component" value="Unassembled WGS sequence"/>
</dbReference>
<gene>
    <name evidence="2" type="ORF">KEC57_08150</name>
</gene>
<dbReference type="AlphaFoldDB" id="A0A9X1LUD3"/>
<proteinExistence type="predicted"/>
<protein>
    <submittedName>
        <fullName evidence="2">Uncharacterized protein</fullName>
    </submittedName>
</protein>